<evidence type="ECO:0000313" key="2">
    <source>
        <dbReference type="EMBL" id="KAJ4425377.1"/>
    </source>
</evidence>
<evidence type="ECO:0000256" key="1">
    <source>
        <dbReference type="SAM" id="MobiDB-lite"/>
    </source>
</evidence>
<keyword evidence="3" id="KW-1185">Reference proteome</keyword>
<feature type="region of interest" description="Disordered" evidence="1">
    <location>
        <begin position="145"/>
        <end position="188"/>
    </location>
</feature>
<organism evidence="2 3">
    <name type="scientific">Periplaneta americana</name>
    <name type="common">American cockroach</name>
    <name type="synonym">Blatta americana</name>
    <dbReference type="NCBI Taxonomy" id="6978"/>
    <lineage>
        <taxon>Eukaryota</taxon>
        <taxon>Metazoa</taxon>
        <taxon>Ecdysozoa</taxon>
        <taxon>Arthropoda</taxon>
        <taxon>Hexapoda</taxon>
        <taxon>Insecta</taxon>
        <taxon>Pterygota</taxon>
        <taxon>Neoptera</taxon>
        <taxon>Polyneoptera</taxon>
        <taxon>Dictyoptera</taxon>
        <taxon>Blattodea</taxon>
        <taxon>Blattoidea</taxon>
        <taxon>Blattidae</taxon>
        <taxon>Blattinae</taxon>
        <taxon>Periplaneta</taxon>
    </lineage>
</organism>
<name>A0ABQ8RUN9_PERAM</name>
<protein>
    <submittedName>
        <fullName evidence="2">Uncharacterized protein</fullName>
    </submittedName>
</protein>
<evidence type="ECO:0000313" key="3">
    <source>
        <dbReference type="Proteomes" id="UP001148838"/>
    </source>
</evidence>
<sequence>MVDETKDEGDLSHLDVTGMKIECMDQSYDIKSEIKVEDTTPVPISYPVVKTEVDEDFLDVARVQQEQTVTLPSEEDEVLTESFVDHDEKRVIRERIGIDREEDNLTECGSNRADCSNISDRMFRKCSCSQVVKAMEDRNERRWFESRHRQVMSGGPPARGLGEGLTTHHRKKQLVSKPSNKTFGEAET</sequence>
<gene>
    <name evidence="2" type="ORF">ANN_27992</name>
</gene>
<proteinExistence type="predicted"/>
<comment type="caution">
    <text evidence="2">The sequence shown here is derived from an EMBL/GenBank/DDBJ whole genome shotgun (WGS) entry which is preliminary data.</text>
</comment>
<dbReference type="EMBL" id="JAJSOF020000043">
    <property type="protein sequence ID" value="KAJ4425377.1"/>
    <property type="molecule type" value="Genomic_DNA"/>
</dbReference>
<reference evidence="2 3" key="1">
    <citation type="journal article" date="2022" name="Allergy">
        <title>Genome assembly and annotation of Periplaneta americana reveal a comprehensive cockroach allergen profile.</title>
        <authorList>
            <person name="Wang L."/>
            <person name="Xiong Q."/>
            <person name="Saelim N."/>
            <person name="Wang L."/>
            <person name="Nong W."/>
            <person name="Wan A.T."/>
            <person name="Shi M."/>
            <person name="Liu X."/>
            <person name="Cao Q."/>
            <person name="Hui J.H.L."/>
            <person name="Sookrung N."/>
            <person name="Leung T.F."/>
            <person name="Tungtrongchitr A."/>
            <person name="Tsui S.K.W."/>
        </authorList>
    </citation>
    <scope>NUCLEOTIDE SEQUENCE [LARGE SCALE GENOMIC DNA]</scope>
    <source>
        <strain evidence="2">PWHHKU_190912</strain>
    </source>
</reference>
<accession>A0ABQ8RUN9</accession>
<dbReference type="Proteomes" id="UP001148838">
    <property type="component" value="Unassembled WGS sequence"/>
</dbReference>